<evidence type="ECO:0000256" key="2">
    <source>
        <dbReference type="ARBA" id="ARBA00022438"/>
    </source>
</evidence>
<evidence type="ECO:0000256" key="4">
    <source>
        <dbReference type="ARBA" id="ARBA00022801"/>
    </source>
</evidence>
<sequence>MSPHPTVPTRSAAPQLRRWTPPEVLVLRGAAGDPTTVGSGTAEVLAVALTPATGPATSAGSPGVQVPPASRAVAERYGIDLAAVAVAEKLGGRPGSSRVPVPAPDGAPRRLLALGLGDSGPTDLRRAGAALARAVGDADAATPALDGVGATGVTAFVEGYVLAGYQPPVSGARAADEPARRRLHLLGEVDADAVERALTRAGATVLARDLAATPANLKDPAWMVGQARELAAAAGLDVVVRGEADLRAEGFGGLLAVGGGSPSPPALVQVGWTPPAQDPAATVPHVVLVGKGITYDTGGLALKPRESMVGMKTDMTGAAVVLAVVLAAARSRLPVRVTALLALAENAFGGASYRPGDVVRHHGGRTTEINNTDAEGRLVLGDALAFADATLQPDVLVDVATLTGAVGVALGKRHAALFATDEALGEGLRAAGEASGERLWPLPLVAEYAELLDSELADATQVARTPGAGAGTVLAALFLQPFVGGRRWAHLDIAGTGRSDVAEHEVNRGATGFGARVLLSWLEGLSA</sequence>
<comment type="caution">
    <text evidence="10">The sequence shown here is derived from an EMBL/GenBank/DDBJ whole genome shotgun (WGS) entry which is preliminary data.</text>
</comment>
<dbReference type="PANTHER" id="PTHR11963:SF20">
    <property type="entry name" value="PEPTIDASE B"/>
    <property type="match status" value="1"/>
</dbReference>
<evidence type="ECO:0000256" key="7">
    <source>
        <dbReference type="ARBA" id="ARBA00050021"/>
    </source>
</evidence>
<proteinExistence type="inferred from homology"/>
<dbReference type="Gene3D" id="3.40.220.10">
    <property type="entry name" value="Leucine Aminopeptidase, subunit E, domain 1"/>
    <property type="match status" value="1"/>
</dbReference>
<evidence type="ECO:0000259" key="9">
    <source>
        <dbReference type="PROSITE" id="PS00631"/>
    </source>
</evidence>
<dbReference type="Pfam" id="PF00883">
    <property type="entry name" value="Peptidase_M17"/>
    <property type="match status" value="1"/>
</dbReference>
<accession>A0ABV5LN82</accession>
<dbReference type="PANTHER" id="PTHR11963">
    <property type="entry name" value="LEUCINE AMINOPEPTIDASE-RELATED"/>
    <property type="match status" value="1"/>
</dbReference>
<dbReference type="PROSITE" id="PS00631">
    <property type="entry name" value="CYTOSOL_AP"/>
    <property type="match status" value="1"/>
</dbReference>
<feature type="domain" description="Cytosol aminopeptidase" evidence="9">
    <location>
        <begin position="371"/>
        <end position="378"/>
    </location>
</feature>
<gene>
    <name evidence="10" type="ORF">ACFFVI_01150</name>
</gene>
<dbReference type="InterPro" id="IPR043472">
    <property type="entry name" value="Macro_dom-like"/>
</dbReference>
<dbReference type="SUPFAM" id="SSF52949">
    <property type="entry name" value="Macro domain-like"/>
    <property type="match status" value="1"/>
</dbReference>
<evidence type="ECO:0000256" key="8">
    <source>
        <dbReference type="ARBA" id="ARBA00050061"/>
    </source>
</evidence>
<comment type="similarity">
    <text evidence="1">Belongs to the peptidase M17 family.</text>
</comment>
<keyword evidence="11" id="KW-1185">Reference proteome</keyword>
<keyword evidence="2" id="KW-0031">Aminopeptidase</keyword>
<dbReference type="Proteomes" id="UP001589748">
    <property type="component" value="Unassembled WGS sequence"/>
</dbReference>
<comment type="function">
    <text evidence="6">Presumably involved in the processing and regular turnover of intracellular proteins. Catalyzes the removal of unsubstituted N-terminal amino acids from various peptides.</text>
</comment>
<dbReference type="RefSeq" id="WP_380136139.1">
    <property type="nucleotide sequence ID" value="NZ_JBHLUI010000006.1"/>
</dbReference>
<dbReference type="EMBL" id="JBHMDM010000001">
    <property type="protein sequence ID" value="MFB9375564.1"/>
    <property type="molecule type" value="Genomic_DNA"/>
</dbReference>
<dbReference type="Gene3D" id="3.40.630.10">
    <property type="entry name" value="Zn peptidases"/>
    <property type="match status" value="1"/>
</dbReference>
<dbReference type="Pfam" id="PF02789">
    <property type="entry name" value="Peptidase_M17_N"/>
    <property type="match status" value="1"/>
</dbReference>
<dbReference type="CDD" id="cd00433">
    <property type="entry name" value="Peptidase_M17"/>
    <property type="match status" value="1"/>
</dbReference>
<evidence type="ECO:0000256" key="6">
    <source>
        <dbReference type="ARBA" id="ARBA00049972"/>
    </source>
</evidence>
<name>A0ABV5LN82_9ACTN</name>
<protein>
    <recommendedName>
        <fullName evidence="7">Probable cytosol aminopeptidase</fullName>
    </recommendedName>
    <alternativeName>
        <fullName evidence="8">Leucine aminopeptidase</fullName>
    </alternativeName>
    <alternativeName>
        <fullName evidence="5">Leucyl aminopeptidase</fullName>
    </alternativeName>
</protein>
<dbReference type="InterPro" id="IPR011356">
    <property type="entry name" value="Leucine_aapep/pepB"/>
</dbReference>
<evidence type="ECO:0000256" key="3">
    <source>
        <dbReference type="ARBA" id="ARBA00022670"/>
    </source>
</evidence>
<dbReference type="InterPro" id="IPR000819">
    <property type="entry name" value="Peptidase_M17_C"/>
</dbReference>
<dbReference type="PRINTS" id="PR00481">
    <property type="entry name" value="LAMNOPPTDASE"/>
</dbReference>
<organism evidence="10 11">
    <name type="scientific">Kineococcus gynurae</name>
    <dbReference type="NCBI Taxonomy" id="452979"/>
    <lineage>
        <taxon>Bacteria</taxon>
        <taxon>Bacillati</taxon>
        <taxon>Actinomycetota</taxon>
        <taxon>Actinomycetes</taxon>
        <taxon>Kineosporiales</taxon>
        <taxon>Kineosporiaceae</taxon>
        <taxon>Kineococcus</taxon>
    </lineage>
</organism>
<evidence type="ECO:0000313" key="11">
    <source>
        <dbReference type="Proteomes" id="UP001589748"/>
    </source>
</evidence>
<keyword evidence="4" id="KW-0378">Hydrolase</keyword>
<evidence type="ECO:0000313" key="10">
    <source>
        <dbReference type="EMBL" id="MFB9375564.1"/>
    </source>
</evidence>
<evidence type="ECO:0000256" key="5">
    <source>
        <dbReference type="ARBA" id="ARBA00033172"/>
    </source>
</evidence>
<reference evidence="10 11" key="1">
    <citation type="submission" date="2024-09" db="EMBL/GenBank/DDBJ databases">
        <authorList>
            <person name="Sun Q."/>
            <person name="Mori K."/>
        </authorList>
    </citation>
    <scope>NUCLEOTIDE SEQUENCE [LARGE SCALE GENOMIC DNA]</scope>
    <source>
        <strain evidence="10 11">TISTR 1856</strain>
    </source>
</reference>
<evidence type="ECO:0000256" key="1">
    <source>
        <dbReference type="ARBA" id="ARBA00009528"/>
    </source>
</evidence>
<dbReference type="SUPFAM" id="SSF53187">
    <property type="entry name" value="Zn-dependent exopeptidases"/>
    <property type="match status" value="1"/>
</dbReference>
<keyword evidence="3" id="KW-0645">Protease</keyword>
<dbReference type="InterPro" id="IPR008283">
    <property type="entry name" value="Peptidase_M17_N"/>
</dbReference>